<proteinExistence type="predicted"/>
<dbReference type="PANTHER" id="PTHR33154">
    <property type="entry name" value="TRANSCRIPTIONAL REGULATOR, ARSR FAMILY"/>
    <property type="match status" value="1"/>
</dbReference>
<dbReference type="GO" id="GO:0003677">
    <property type="term" value="F:DNA binding"/>
    <property type="evidence" value="ECO:0007669"/>
    <property type="project" value="UniProtKB-KW"/>
</dbReference>
<reference evidence="5 6" key="1">
    <citation type="submission" date="2018-05" db="EMBL/GenBank/DDBJ databases">
        <title>Complete genome sequence of Arcticibacterium luteifluviistationis SM1504T, a cytophagaceae bacterium isolated from Arctic surface seawater.</title>
        <authorList>
            <person name="Li Y."/>
            <person name="Qin Q.-L."/>
        </authorList>
    </citation>
    <scope>NUCLEOTIDE SEQUENCE [LARGE SCALE GENOMIC DNA]</scope>
    <source>
        <strain evidence="5 6">SM1504</strain>
    </source>
</reference>
<dbReference type="SMART" id="SM00418">
    <property type="entry name" value="HTH_ARSR"/>
    <property type="match status" value="1"/>
</dbReference>
<accession>A0A2Z4GE14</accession>
<dbReference type="InterPro" id="IPR036388">
    <property type="entry name" value="WH-like_DNA-bd_sf"/>
</dbReference>
<organism evidence="5 6">
    <name type="scientific">Arcticibacterium luteifluviistationis</name>
    <dbReference type="NCBI Taxonomy" id="1784714"/>
    <lineage>
        <taxon>Bacteria</taxon>
        <taxon>Pseudomonadati</taxon>
        <taxon>Bacteroidota</taxon>
        <taxon>Cytophagia</taxon>
        <taxon>Cytophagales</taxon>
        <taxon>Leadbetterellaceae</taxon>
        <taxon>Arcticibacterium</taxon>
    </lineage>
</organism>
<dbReference type="Proteomes" id="UP000249873">
    <property type="component" value="Chromosome"/>
</dbReference>
<dbReference type="PROSITE" id="PS50987">
    <property type="entry name" value="HTH_ARSR_2"/>
    <property type="match status" value="1"/>
</dbReference>
<dbReference type="GO" id="GO:0003700">
    <property type="term" value="F:DNA-binding transcription factor activity"/>
    <property type="evidence" value="ECO:0007669"/>
    <property type="project" value="InterPro"/>
</dbReference>
<dbReference type="AlphaFoldDB" id="A0A2Z4GE14"/>
<name>A0A2Z4GE14_9BACT</name>
<evidence type="ECO:0000259" key="4">
    <source>
        <dbReference type="PROSITE" id="PS50987"/>
    </source>
</evidence>
<dbReference type="Pfam" id="PF01022">
    <property type="entry name" value="HTH_5"/>
    <property type="match status" value="1"/>
</dbReference>
<dbReference type="PANTHER" id="PTHR33154:SF15">
    <property type="entry name" value="REGULATORY PROTEIN ARSR"/>
    <property type="match status" value="1"/>
</dbReference>
<keyword evidence="6" id="KW-1185">Reference proteome</keyword>
<dbReference type="PRINTS" id="PR00778">
    <property type="entry name" value="HTHARSR"/>
</dbReference>
<dbReference type="CDD" id="cd00090">
    <property type="entry name" value="HTH_ARSR"/>
    <property type="match status" value="1"/>
</dbReference>
<evidence type="ECO:0000256" key="2">
    <source>
        <dbReference type="ARBA" id="ARBA00023125"/>
    </source>
</evidence>
<dbReference type="KEGG" id="als:DJ013_14050"/>
<dbReference type="NCBIfam" id="NF033788">
    <property type="entry name" value="HTH_metalloreg"/>
    <property type="match status" value="1"/>
</dbReference>
<keyword evidence="3" id="KW-0804">Transcription</keyword>
<dbReference type="InterPro" id="IPR051081">
    <property type="entry name" value="HTH_MetalResp_TranReg"/>
</dbReference>
<dbReference type="OrthoDB" id="9800049at2"/>
<feature type="domain" description="HTH arsR-type" evidence="4">
    <location>
        <begin position="8"/>
        <end position="103"/>
    </location>
</feature>
<keyword evidence="2" id="KW-0238">DNA-binding</keyword>
<dbReference type="Gene3D" id="1.10.10.10">
    <property type="entry name" value="Winged helix-like DNA-binding domain superfamily/Winged helix DNA-binding domain"/>
    <property type="match status" value="1"/>
</dbReference>
<evidence type="ECO:0000313" key="6">
    <source>
        <dbReference type="Proteomes" id="UP000249873"/>
    </source>
</evidence>
<dbReference type="InterPro" id="IPR001845">
    <property type="entry name" value="HTH_ArsR_DNA-bd_dom"/>
</dbReference>
<evidence type="ECO:0000256" key="1">
    <source>
        <dbReference type="ARBA" id="ARBA00023015"/>
    </source>
</evidence>
<gene>
    <name evidence="5" type="ORF">DJ013_14050</name>
</gene>
<keyword evidence="1" id="KW-0805">Transcription regulation</keyword>
<dbReference type="RefSeq" id="WP_111372457.1">
    <property type="nucleotide sequence ID" value="NZ_CP029480.1"/>
</dbReference>
<evidence type="ECO:0000256" key="3">
    <source>
        <dbReference type="ARBA" id="ARBA00023163"/>
    </source>
</evidence>
<dbReference type="SUPFAM" id="SSF46785">
    <property type="entry name" value="Winged helix' DNA-binding domain"/>
    <property type="match status" value="1"/>
</dbReference>
<protein>
    <submittedName>
        <fullName evidence="5">Transcriptional regulator</fullName>
    </submittedName>
</protein>
<evidence type="ECO:0000313" key="5">
    <source>
        <dbReference type="EMBL" id="AWV99228.1"/>
    </source>
</evidence>
<sequence>MGITKTDLFTKEQNELAKVAKAFSHPARVAILEYLLAANACINGDLVQELGLAQATISQHLRELKDIGIIQGTIEGVSMSYCIQPERWEAINQLFSNMFGKYKGSCC</sequence>
<dbReference type="EMBL" id="CP029480">
    <property type="protein sequence ID" value="AWV99228.1"/>
    <property type="molecule type" value="Genomic_DNA"/>
</dbReference>
<dbReference type="InterPro" id="IPR011991">
    <property type="entry name" value="ArsR-like_HTH"/>
</dbReference>
<dbReference type="InterPro" id="IPR036390">
    <property type="entry name" value="WH_DNA-bd_sf"/>
</dbReference>